<keyword evidence="1" id="KW-0732">Signal</keyword>
<dbReference type="InterPro" id="IPR000073">
    <property type="entry name" value="AB_hydrolase_1"/>
</dbReference>
<accession>A0A1M7HQ52</accession>
<dbReference type="EMBL" id="FRCB01000006">
    <property type="protein sequence ID" value="SHM30614.1"/>
    <property type="molecule type" value="Genomic_DNA"/>
</dbReference>
<evidence type="ECO:0000256" key="1">
    <source>
        <dbReference type="SAM" id="SignalP"/>
    </source>
</evidence>
<dbReference type="InterPro" id="IPR029058">
    <property type="entry name" value="AB_hydrolase_fold"/>
</dbReference>
<protein>
    <submittedName>
        <fullName evidence="3">Alpha/beta hydrolase family protein</fullName>
    </submittedName>
</protein>
<proteinExistence type="predicted"/>
<keyword evidence="4" id="KW-1185">Reference proteome</keyword>
<dbReference type="SUPFAM" id="SSF53474">
    <property type="entry name" value="alpha/beta-Hydrolases"/>
    <property type="match status" value="1"/>
</dbReference>
<organism evidence="3 4">
    <name type="scientific">Roseovarius litoreus</name>
    <dbReference type="NCBI Taxonomy" id="1155722"/>
    <lineage>
        <taxon>Bacteria</taxon>
        <taxon>Pseudomonadati</taxon>
        <taxon>Pseudomonadota</taxon>
        <taxon>Alphaproteobacteria</taxon>
        <taxon>Rhodobacterales</taxon>
        <taxon>Roseobacteraceae</taxon>
        <taxon>Roseovarius</taxon>
    </lineage>
</organism>
<evidence type="ECO:0000313" key="3">
    <source>
        <dbReference type="EMBL" id="SHM30614.1"/>
    </source>
</evidence>
<dbReference type="PANTHER" id="PTHR37946">
    <property type="entry name" value="SLL1969 PROTEIN"/>
    <property type="match status" value="1"/>
</dbReference>
<dbReference type="GO" id="GO:0016787">
    <property type="term" value="F:hydrolase activity"/>
    <property type="evidence" value="ECO:0007669"/>
    <property type="project" value="UniProtKB-KW"/>
</dbReference>
<evidence type="ECO:0000313" key="4">
    <source>
        <dbReference type="Proteomes" id="UP000322545"/>
    </source>
</evidence>
<dbReference type="PANTHER" id="PTHR37946:SF1">
    <property type="entry name" value="SLL1969 PROTEIN"/>
    <property type="match status" value="1"/>
</dbReference>
<dbReference type="Pfam" id="PF00561">
    <property type="entry name" value="Abhydrolase_1"/>
    <property type="match status" value="1"/>
</dbReference>
<feature type="chain" id="PRO_5011957915" evidence="1">
    <location>
        <begin position="17"/>
        <end position="260"/>
    </location>
</feature>
<name>A0A1M7HQ52_9RHOB</name>
<evidence type="ECO:0000259" key="2">
    <source>
        <dbReference type="Pfam" id="PF00561"/>
    </source>
</evidence>
<keyword evidence="3" id="KW-0378">Hydrolase</keyword>
<sequence length="260" mass="27643">MLTALALLLLTVAPLAAPLAAQDAAPADPPADQPGPGAADCVVMLHGLARTDASFLVMDEALQAAGYATFRTDYPSTKLDIATLAEETLPYAVRVCGAARVHFVTHSMGGILLRHWLRDNRPSRMGRVVMLGPPNHGSELVDELGGLDLFAWLNGPAGMQLETGADGLPEGLPPVDFELGVIAGTRSLNPYFSSLIDGPDDGKVSVASTRVEGMADHITLPVTHTFMMNNPLVIAQTLEFLRLGRFDHDLTLGDLIWGTE</sequence>
<reference evidence="3 4" key="1">
    <citation type="submission" date="2016-11" db="EMBL/GenBank/DDBJ databases">
        <authorList>
            <person name="Varghese N."/>
            <person name="Submissions S."/>
        </authorList>
    </citation>
    <scope>NUCLEOTIDE SEQUENCE [LARGE SCALE GENOMIC DNA]</scope>
    <source>
        <strain evidence="3 4">DSM 28249</strain>
    </source>
</reference>
<dbReference type="AlphaFoldDB" id="A0A1M7HQ52"/>
<dbReference type="Proteomes" id="UP000322545">
    <property type="component" value="Unassembled WGS sequence"/>
</dbReference>
<dbReference type="RefSeq" id="WP_149780062.1">
    <property type="nucleotide sequence ID" value="NZ_FRCB01000006.1"/>
</dbReference>
<feature type="domain" description="AB hydrolase-1" evidence="2">
    <location>
        <begin position="42"/>
        <end position="156"/>
    </location>
</feature>
<gene>
    <name evidence="3" type="ORF">SAMN05443432_10692</name>
</gene>
<dbReference type="Gene3D" id="3.40.50.1820">
    <property type="entry name" value="alpha/beta hydrolase"/>
    <property type="match status" value="1"/>
</dbReference>
<feature type="signal peptide" evidence="1">
    <location>
        <begin position="1"/>
        <end position="16"/>
    </location>
</feature>